<evidence type="ECO:0000313" key="1">
    <source>
        <dbReference type="EMBL" id="EAW31074.1"/>
    </source>
</evidence>
<proteinExistence type="predicted"/>
<accession>A0YE40</accession>
<evidence type="ECO:0000313" key="2">
    <source>
        <dbReference type="Proteomes" id="UP000004931"/>
    </source>
</evidence>
<organism evidence="1 2">
    <name type="scientific">marine gamma proteobacterium HTCC2143</name>
    <dbReference type="NCBI Taxonomy" id="247633"/>
    <lineage>
        <taxon>Bacteria</taxon>
        <taxon>Pseudomonadati</taxon>
        <taxon>Pseudomonadota</taxon>
        <taxon>Gammaproteobacteria</taxon>
        <taxon>Cellvibrionales</taxon>
        <taxon>Spongiibacteraceae</taxon>
        <taxon>BD1-7 clade</taxon>
    </lineage>
</organism>
<dbReference type="EMBL" id="AAVT01000005">
    <property type="protein sequence ID" value="EAW31074.1"/>
    <property type="molecule type" value="Genomic_DNA"/>
</dbReference>
<protein>
    <submittedName>
        <fullName evidence="1">Uncharacterized protein</fullName>
    </submittedName>
</protein>
<dbReference type="Proteomes" id="UP000004931">
    <property type="component" value="Unassembled WGS sequence"/>
</dbReference>
<comment type="caution">
    <text evidence="1">The sequence shown here is derived from an EMBL/GenBank/DDBJ whole genome shotgun (WGS) entry which is preliminary data.</text>
</comment>
<dbReference type="STRING" id="247633.GP2143_10767"/>
<name>A0YE40_9GAMM</name>
<sequence length="39" mass="4306">MHYLDEGSNDGEVVLLMHGQPPEMAMAGDKSGMGFMHWV</sequence>
<reference evidence="1 2" key="1">
    <citation type="journal article" date="2010" name="J. Bacteriol.">
        <title>Genome sequence of the oligotrophic marine Gammaproteobacterium HTCC2143, isolated from the Oregon Coast.</title>
        <authorList>
            <person name="Oh H.M."/>
            <person name="Kang I."/>
            <person name="Ferriera S."/>
            <person name="Giovannoni S.J."/>
            <person name="Cho J.C."/>
        </authorList>
    </citation>
    <scope>NUCLEOTIDE SEQUENCE [LARGE SCALE GENOMIC DNA]</scope>
    <source>
        <strain evidence="1 2">HTCC2143</strain>
    </source>
</reference>
<gene>
    <name evidence="1" type="ORF">GP2143_10767</name>
</gene>
<dbReference type="AlphaFoldDB" id="A0YE40"/>
<keyword evidence="2" id="KW-1185">Reference proteome</keyword>